<dbReference type="WBParaSite" id="ASIM_0000041301-mRNA-1">
    <property type="protein sequence ID" value="ASIM_0000041301-mRNA-1"/>
    <property type="gene ID" value="ASIM_0000041301"/>
</dbReference>
<proteinExistence type="predicted"/>
<evidence type="ECO:0000259" key="3">
    <source>
        <dbReference type="PROSITE" id="PS50202"/>
    </source>
</evidence>
<feature type="compositionally biased region" description="Basic residues" evidence="2">
    <location>
        <begin position="253"/>
        <end position="263"/>
    </location>
</feature>
<feature type="compositionally biased region" description="Basic and acidic residues" evidence="2">
    <location>
        <begin position="159"/>
        <end position="200"/>
    </location>
</feature>
<dbReference type="SUPFAM" id="SSF49354">
    <property type="entry name" value="PapD-like"/>
    <property type="match status" value="1"/>
</dbReference>
<evidence type="ECO:0000256" key="1">
    <source>
        <dbReference type="RuleBase" id="RU003425"/>
    </source>
</evidence>
<feature type="compositionally biased region" description="Basic and acidic residues" evidence="2">
    <location>
        <begin position="132"/>
        <end position="150"/>
    </location>
</feature>
<dbReference type="Gene3D" id="2.60.40.10">
    <property type="entry name" value="Immunoglobulins"/>
    <property type="match status" value="1"/>
</dbReference>
<dbReference type="InterPro" id="IPR008962">
    <property type="entry name" value="PapD-like_sf"/>
</dbReference>
<name>A0A0M3IYT4_ANISI</name>
<accession>A0A0M3IYT4</accession>
<feature type="compositionally biased region" description="Basic and acidic residues" evidence="2">
    <location>
        <begin position="221"/>
        <end position="234"/>
    </location>
</feature>
<organism evidence="4">
    <name type="scientific">Anisakis simplex</name>
    <name type="common">Herring worm</name>
    <dbReference type="NCBI Taxonomy" id="6269"/>
    <lineage>
        <taxon>Eukaryota</taxon>
        <taxon>Metazoa</taxon>
        <taxon>Ecdysozoa</taxon>
        <taxon>Nematoda</taxon>
        <taxon>Chromadorea</taxon>
        <taxon>Rhabditida</taxon>
        <taxon>Spirurina</taxon>
        <taxon>Ascaridomorpha</taxon>
        <taxon>Ascaridoidea</taxon>
        <taxon>Anisakidae</taxon>
        <taxon>Anisakis</taxon>
        <taxon>Anisakis simplex complex</taxon>
    </lineage>
</organism>
<dbReference type="InterPro" id="IPR013783">
    <property type="entry name" value="Ig-like_fold"/>
</dbReference>
<dbReference type="AlphaFoldDB" id="A0A0M3IYT4"/>
<feature type="compositionally biased region" description="Acidic residues" evidence="2">
    <location>
        <begin position="235"/>
        <end position="250"/>
    </location>
</feature>
<protein>
    <recommendedName>
        <fullName evidence="1">Major sperm protein</fullName>
    </recommendedName>
</protein>
<evidence type="ECO:0000256" key="2">
    <source>
        <dbReference type="SAM" id="MobiDB-lite"/>
    </source>
</evidence>
<keyword evidence="1" id="KW-0206">Cytoskeleton</keyword>
<reference evidence="4" key="1">
    <citation type="submission" date="2017-02" db="UniProtKB">
        <authorList>
            <consortium name="WormBaseParasite"/>
        </authorList>
    </citation>
    <scope>IDENTIFICATION</scope>
</reference>
<dbReference type="InterPro" id="IPR000535">
    <property type="entry name" value="MSP_dom"/>
</dbReference>
<dbReference type="PROSITE" id="PS50202">
    <property type="entry name" value="MSP"/>
    <property type="match status" value="1"/>
</dbReference>
<feature type="domain" description="MSP" evidence="3">
    <location>
        <begin position="1"/>
        <end position="120"/>
    </location>
</feature>
<sequence>LLVLHCFQATFNTPLTQRQTNEIEIKNDWNKAIVFKMKTTQPDAFKMKPVYGIIQPKEKKKVVLILKKWDANKKPKKSDHFTVVFAPAPEKCTNPSKTWKAWKQSKVSEAAINAARRQLKIVYNLEAQPPQKGDKKAPKEEGKMPKETAEKPPVVAPAKETKEKKVVEKPELPAVEDKPKKEKEVEKVEKEEPKKEEPKKKEKKKPSKKKEKEEEEEGEEEEKKKPKKAEKEEKKEEEEEEEDEEDDDDDDKKKKKKKAKKGKGAKDDESSEESSDDSE</sequence>
<evidence type="ECO:0000313" key="4">
    <source>
        <dbReference type="WBParaSite" id="ASIM_0000041301-mRNA-1"/>
    </source>
</evidence>
<feature type="compositionally biased region" description="Acidic residues" evidence="2">
    <location>
        <begin position="269"/>
        <end position="279"/>
    </location>
</feature>
<keyword evidence="1" id="KW-0963">Cytoplasm</keyword>
<feature type="region of interest" description="Disordered" evidence="2">
    <location>
        <begin position="123"/>
        <end position="279"/>
    </location>
</feature>
<dbReference type="Pfam" id="PF00635">
    <property type="entry name" value="Motile_Sperm"/>
    <property type="match status" value="1"/>
</dbReference>
<comment type="function">
    <text evidence="1">Central component in molecular interactions underlying sperm crawling. Forms an extensive filament system that extends from sperm villipoda, along the leading edge of the pseudopod.</text>
</comment>